<evidence type="ECO:0000313" key="2">
    <source>
        <dbReference type="EMBL" id="OJA18938.1"/>
    </source>
</evidence>
<dbReference type="EMBL" id="LVVM01001233">
    <property type="protein sequence ID" value="OJA18938.1"/>
    <property type="molecule type" value="Genomic_DNA"/>
</dbReference>
<dbReference type="PANTHER" id="PTHR47510:SF3">
    <property type="entry name" value="ENDO_EXONUCLEASE_PHOSPHATASE DOMAIN-CONTAINING PROTEIN"/>
    <property type="match status" value="1"/>
</dbReference>
<proteinExistence type="predicted"/>
<organism evidence="2 3">
    <name type="scientific">Rhizopogon vesiculosus</name>
    <dbReference type="NCBI Taxonomy" id="180088"/>
    <lineage>
        <taxon>Eukaryota</taxon>
        <taxon>Fungi</taxon>
        <taxon>Dikarya</taxon>
        <taxon>Basidiomycota</taxon>
        <taxon>Agaricomycotina</taxon>
        <taxon>Agaricomycetes</taxon>
        <taxon>Agaricomycetidae</taxon>
        <taxon>Boletales</taxon>
        <taxon>Suillineae</taxon>
        <taxon>Rhizopogonaceae</taxon>
        <taxon>Rhizopogon</taxon>
    </lineage>
</organism>
<name>A0A1J8RB21_9AGAM</name>
<accession>A0A1J8RB21</accession>
<evidence type="ECO:0000256" key="1">
    <source>
        <dbReference type="SAM" id="MobiDB-lite"/>
    </source>
</evidence>
<dbReference type="STRING" id="180088.A0A1J8RB21"/>
<feature type="non-terminal residue" evidence="2">
    <location>
        <position position="341"/>
    </location>
</feature>
<dbReference type="InterPro" id="IPR036691">
    <property type="entry name" value="Endo/exonu/phosph_ase_sf"/>
</dbReference>
<sequence>MRNRHLFNYTTSQPIIDLIADYGMLQLLPANIPTLQSTRSGNWTHPDNVFGTEHTAEAIVSCTTEPSLRGPKTDHVPILTVLDLEIPRTDAIPRRNWRDVDWEKFNKVLLASLAPLPPLPLASAEEFQTMACHITQAITTTMETDVPHSKPCPHSKRWWTRDLSNLRQRVNRLSRKAFQMRGLPDHPCHEELKTIKNEYADEISTTKQQHWTDWLEDIEGNDLWTANRYVSSAPSDGGKSRIPTLTIKNPDGSTVEASTNAEKSTMIAKAFFPPPPVSDSVPADFEYPDPVAPHMPISSDQIIRAISRLSNYKAPGPDGISNIVFKRCTDSLVPYLVHLFN</sequence>
<dbReference type="Proteomes" id="UP000183567">
    <property type="component" value="Unassembled WGS sequence"/>
</dbReference>
<dbReference type="Gene3D" id="3.60.10.10">
    <property type="entry name" value="Endonuclease/exonuclease/phosphatase"/>
    <property type="match status" value="1"/>
</dbReference>
<gene>
    <name evidence="2" type="ORF">AZE42_13572</name>
</gene>
<evidence type="ECO:0008006" key="4">
    <source>
        <dbReference type="Google" id="ProtNLM"/>
    </source>
</evidence>
<reference evidence="2 3" key="1">
    <citation type="submission" date="2016-03" db="EMBL/GenBank/DDBJ databases">
        <title>Comparative genomics of the ectomycorrhizal sister species Rhizopogon vinicolor and Rhizopogon vesiculosus (Basidiomycota: Boletales) reveals a divergence of the mating type B locus.</title>
        <authorList>
            <person name="Mujic A.B."/>
            <person name="Kuo A."/>
            <person name="Tritt A."/>
            <person name="Lipzen A."/>
            <person name="Chen C."/>
            <person name="Johnson J."/>
            <person name="Sharma A."/>
            <person name="Barry K."/>
            <person name="Grigoriev I.V."/>
            <person name="Spatafora J.W."/>
        </authorList>
    </citation>
    <scope>NUCLEOTIDE SEQUENCE [LARGE SCALE GENOMIC DNA]</scope>
    <source>
        <strain evidence="2 3">AM-OR11-056</strain>
    </source>
</reference>
<protein>
    <recommendedName>
        <fullName evidence="4">Endonuclease/exonuclease/phosphatase domain-containing protein</fullName>
    </recommendedName>
</protein>
<comment type="caution">
    <text evidence="2">The sequence shown here is derived from an EMBL/GenBank/DDBJ whole genome shotgun (WGS) entry which is preliminary data.</text>
</comment>
<dbReference type="PANTHER" id="PTHR47510">
    <property type="entry name" value="REVERSE TRANSCRIPTASE DOMAIN-CONTAINING PROTEIN"/>
    <property type="match status" value="1"/>
</dbReference>
<evidence type="ECO:0000313" key="3">
    <source>
        <dbReference type="Proteomes" id="UP000183567"/>
    </source>
</evidence>
<keyword evidence="3" id="KW-1185">Reference proteome</keyword>
<dbReference type="OrthoDB" id="3261136at2759"/>
<dbReference type="AlphaFoldDB" id="A0A1J8RB21"/>
<feature type="region of interest" description="Disordered" evidence="1">
    <location>
        <begin position="235"/>
        <end position="254"/>
    </location>
</feature>